<dbReference type="EMBL" id="UEGW01000001">
    <property type="protein sequence ID" value="SRX92476.1"/>
    <property type="molecule type" value="Genomic_DNA"/>
</dbReference>
<dbReference type="AlphaFoldDB" id="A0A375YUC8"/>
<dbReference type="STRING" id="29313.BHQ16_10550"/>
<organism evidence="2 3">
    <name type="scientific">Mycobacterium shimoidei</name>
    <dbReference type="NCBI Taxonomy" id="29313"/>
    <lineage>
        <taxon>Bacteria</taxon>
        <taxon>Bacillati</taxon>
        <taxon>Actinomycetota</taxon>
        <taxon>Actinomycetes</taxon>
        <taxon>Mycobacteriales</taxon>
        <taxon>Mycobacteriaceae</taxon>
        <taxon>Mycobacterium</taxon>
    </lineage>
</organism>
<sequence length="80" mass="8548">MPSYESAVITVDRPTMRDVLAELTEIWRTGPTAGLATAVRTIASSPRPPGAAMIIARSWGGGCHPLTELDGRIHHDRTPG</sequence>
<feature type="domain" description="XdhC- CoxI" evidence="1">
    <location>
        <begin position="27"/>
        <end position="58"/>
    </location>
</feature>
<name>A0A375YUC8_MYCSH</name>
<dbReference type="Proteomes" id="UP000252015">
    <property type="component" value="Unassembled WGS sequence"/>
</dbReference>
<dbReference type="Pfam" id="PF02625">
    <property type="entry name" value="XdhC_CoxI"/>
    <property type="match status" value="1"/>
</dbReference>
<reference evidence="2 3" key="1">
    <citation type="submission" date="2018-05" db="EMBL/GenBank/DDBJ databases">
        <authorList>
            <consortium name="IHU Genomes"/>
        </authorList>
    </citation>
    <scope>NUCLEOTIDE SEQUENCE [LARGE SCALE GENOMIC DNA]</scope>
    <source>
        <strain evidence="2 3">P7336</strain>
    </source>
</reference>
<gene>
    <name evidence="2" type="ORF">MSP7336_00701</name>
</gene>
<dbReference type="InterPro" id="IPR003777">
    <property type="entry name" value="XdhC_CoxI"/>
</dbReference>
<evidence type="ECO:0000313" key="2">
    <source>
        <dbReference type="EMBL" id="SRX92476.1"/>
    </source>
</evidence>
<protein>
    <submittedName>
        <fullName evidence="2">Xanthine dehydrogenase [Rhodococcus jostii RHA1]</fullName>
    </submittedName>
</protein>
<keyword evidence="3" id="KW-1185">Reference proteome</keyword>
<evidence type="ECO:0000313" key="3">
    <source>
        <dbReference type="Proteomes" id="UP000252015"/>
    </source>
</evidence>
<accession>A0A375YUC8</accession>
<evidence type="ECO:0000259" key="1">
    <source>
        <dbReference type="Pfam" id="PF02625"/>
    </source>
</evidence>
<proteinExistence type="predicted"/>